<dbReference type="GO" id="GO:0022857">
    <property type="term" value="F:transmembrane transporter activity"/>
    <property type="evidence" value="ECO:0007669"/>
    <property type="project" value="InterPro"/>
</dbReference>
<feature type="transmembrane region" description="Helical" evidence="6">
    <location>
        <begin position="250"/>
        <end position="268"/>
    </location>
</feature>
<proteinExistence type="predicted"/>
<dbReference type="PATRIC" id="fig|1150469.3.peg.1905"/>
<evidence type="ECO:0000313" key="7">
    <source>
        <dbReference type="EMBL" id="CCG08316.1"/>
    </source>
</evidence>
<sequence length="317" mass="32825">MPVCPRTPEMDADTLSAVVSAMARAATPLALAALGELVTEKAGVLNLGVEGMMLMGAVSAFGVTVATGNPVLGILAAMAAGMLMALLFGVLTLSLRTNQVATGLALTLFGIGLSAFVGRSFVGTPLTALPGLSVPGLSDLPVIGPVLFGQDPLVYVSVTVIALVAWGLSRTRTGLIVRAVGENHDAAHVLGHSVLGIRYGAVLFGGVLGGLAGAYLSLVYTPMWVENMTAGRGWIALALVVFATWKPWRVLAGAWLFGGVTILQLHAQGLGVQVPSQIMSMLPYLATILVLVLISRDATRVRLNAPACLGKEFYPDR</sequence>
<evidence type="ECO:0000256" key="5">
    <source>
        <dbReference type="ARBA" id="ARBA00023136"/>
    </source>
</evidence>
<reference evidence="7 8" key="1">
    <citation type="submission" date="2012-02" db="EMBL/GenBank/DDBJ databases">
        <title>Shotgun genome sequence of Phaeospirillum photometricum DSM 122.</title>
        <authorList>
            <person name="Duquesne K."/>
            <person name="Sturgis J."/>
        </authorList>
    </citation>
    <scope>NUCLEOTIDE SEQUENCE [LARGE SCALE GENOMIC DNA]</scope>
    <source>
        <strain evidence="8">DSM122</strain>
    </source>
</reference>
<evidence type="ECO:0000256" key="4">
    <source>
        <dbReference type="ARBA" id="ARBA00022989"/>
    </source>
</evidence>
<protein>
    <submittedName>
        <fullName evidence="7">Inner-membrane translocator</fullName>
    </submittedName>
</protein>
<dbReference type="CDD" id="cd06580">
    <property type="entry name" value="TM_PBP1_transp_TpRbsC_like"/>
    <property type="match status" value="1"/>
</dbReference>
<dbReference type="AlphaFoldDB" id="H6SK01"/>
<feature type="transmembrane region" description="Helical" evidence="6">
    <location>
        <begin position="47"/>
        <end position="66"/>
    </location>
</feature>
<dbReference type="PANTHER" id="PTHR43370:SF2">
    <property type="entry name" value="ABC TRANSPORTER PERMEASE PROTEIN"/>
    <property type="match status" value="1"/>
</dbReference>
<name>H6SK01_PARPM</name>
<dbReference type="Proteomes" id="UP000033220">
    <property type="component" value="Chromosome DSM 122"/>
</dbReference>
<feature type="transmembrane region" description="Helical" evidence="6">
    <location>
        <begin position="199"/>
        <end position="218"/>
    </location>
</feature>
<gene>
    <name evidence="7" type="ORF">RSPPHO_01690</name>
</gene>
<feature type="transmembrane region" description="Helical" evidence="6">
    <location>
        <begin position="100"/>
        <end position="122"/>
    </location>
</feature>
<feature type="transmembrane region" description="Helical" evidence="6">
    <location>
        <begin position="224"/>
        <end position="243"/>
    </location>
</feature>
<comment type="subcellular location">
    <subcellularLocation>
        <location evidence="1">Cell membrane</location>
        <topology evidence="1">Multi-pass membrane protein</topology>
    </subcellularLocation>
</comment>
<keyword evidence="2" id="KW-1003">Cell membrane</keyword>
<dbReference type="GO" id="GO:0005886">
    <property type="term" value="C:plasma membrane"/>
    <property type="evidence" value="ECO:0007669"/>
    <property type="project" value="UniProtKB-SubCell"/>
</dbReference>
<organism evidence="7 8">
    <name type="scientific">Pararhodospirillum photometricum DSM 122</name>
    <dbReference type="NCBI Taxonomy" id="1150469"/>
    <lineage>
        <taxon>Bacteria</taxon>
        <taxon>Pseudomonadati</taxon>
        <taxon>Pseudomonadota</taxon>
        <taxon>Alphaproteobacteria</taxon>
        <taxon>Rhodospirillales</taxon>
        <taxon>Rhodospirillaceae</taxon>
        <taxon>Pararhodospirillum</taxon>
    </lineage>
</organism>
<keyword evidence="8" id="KW-1185">Reference proteome</keyword>
<dbReference type="Pfam" id="PF02653">
    <property type="entry name" value="BPD_transp_2"/>
    <property type="match status" value="1"/>
</dbReference>
<dbReference type="EMBL" id="HE663493">
    <property type="protein sequence ID" value="CCG08316.1"/>
    <property type="molecule type" value="Genomic_DNA"/>
</dbReference>
<dbReference type="eggNOG" id="COG1079">
    <property type="taxonomic scope" value="Bacteria"/>
</dbReference>
<keyword evidence="5 6" id="KW-0472">Membrane</keyword>
<accession>H6SK01</accession>
<keyword evidence="3 6" id="KW-0812">Transmembrane</keyword>
<evidence type="ECO:0000256" key="2">
    <source>
        <dbReference type="ARBA" id="ARBA00022475"/>
    </source>
</evidence>
<evidence type="ECO:0000256" key="6">
    <source>
        <dbReference type="SAM" id="Phobius"/>
    </source>
</evidence>
<dbReference type="KEGG" id="rpm:RSPPHO_01690"/>
<dbReference type="PANTHER" id="PTHR43370">
    <property type="entry name" value="SUGAR ABC TRANSPORTER INTEGRAL MEMBRANE PROTEIN-RELATED"/>
    <property type="match status" value="1"/>
</dbReference>
<feature type="transmembrane region" description="Helical" evidence="6">
    <location>
        <begin position="15"/>
        <end position="35"/>
    </location>
</feature>
<dbReference type="STRING" id="1150469.RSPPHO_01690"/>
<feature type="transmembrane region" description="Helical" evidence="6">
    <location>
        <begin position="142"/>
        <end position="168"/>
    </location>
</feature>
<dbReference type="InterPro" id="IPR001851">
    <property type="entry name" value="ABC_transp_permease"/>
</dbReference>
<dbReference type="HOGENOM" id="CLU_040769_1_1_5"/>
<evidence type="ECO:0000256" key="3">
    <source>
        <dbReference type="ARBA" id="ARBA00022692"/>
    </source>
</evidence>
<feature type="transmembrane region" description="Helical" evidence="6">
    <location>
        <begin position="274"/>
        <end position="294"/>
    </location>
</feature>
<feature type="transmembrane region" description="Helical" evidence="6">
    <location>
        <begin position="72"/>
        <end position="93"/>
    </location>
</feature>
<evidence type="ECO:0000256" key="1">
    <source>
        <dbReference type="ARBA" id="ARBA00004651"/>
    </source>
</evidence>
<evidence type="ECO:0000313" key="8">
    <source>
        <dbReference type="Proteomes" id="UP000033220"/>
    </source>
</evidence>
<keyword evidence="4 6" id="KW-1133">Transmembrane helix</keyword>